<dbReference type="Proteomes" id="UP001178277">
    <property type="component" value="Unassembled WGS sequence"/>
</dbReference>
<dbReference type="SUPFAM" id="SSF47781">
    <property type="entry name" value="RuvA domain 2-like"/>
    <property type="match status" value="1"/>
</dbReference>
<evidence type="ECO:0000256" key="2">
    <source>
        <dbReference type="ARBA" id="ARBA00022763"/>
    </source>
</evidence>
<accession>A0AA90NQ07</accession>
<dbReference type="Gene3D" id="3.40.1440.10">
    <property type="entry name" value="GIY-YIG endonuclease"/>
    <property type="match status" value="1"/>
</dbReference>
<keyword evidence="1 7" id="KW-0963">Cytoplasm</keyword>
<evidence type="ECO:0000313" key="12">
    <source>
        <dbReference type="Proteomes" id="UP001178277"/>
    </source>
</evidence>
<dbReference type="NCBIfam" id="TIGR00194">
    <property type="entry name" value="uvrC"/>
    <property type="match status" value="1"/>
</dbReference>
<dbReference type="GO" id="GO:0009380">
    <property type="term" value="C:excinuclease repair complex"/>
    <property type="evidence" value="ECO:0007669"/>
    <property type="project" value="InterPro"/>
</dbReference>
<dbReference type="PANTHER" id="PTHR30562">
    <property type="entry name" value="UVRC/OXIDOREDUCTASE"/>
    <property type="match status" value="1"/>
</dbReference>
<keyword evidence="5 7" id="KW-0234">DNA repair</keyword>
<dbReference type="GO" id="GO:0005737">
    <property type="term" value="C:cytoplasm"/>
    <property type="evidence" value="ECO:0007669"/>
    <property type="project" value="UniProtKB-SubCell"/>
</dbReference>
<dbReference type="InterPro" id="IPR035901">
    <property type="entry name" value="GIY-YIG_endonuc_sf"/>
</dbReference>
<dbReference type="Pfam" id="PF22920">
    <property type="entry name" value="UvrC_RNaseH"/>
    <property type="match status" value="1"/>
</dbReference>
<keyword evidence="6 7" id="KW-0742">SOS response</keyword>
<comment type="subunit">
    <text evidence="7">Interacts with UvrB in an incision complex.</text>
</comment>
<dbReference type="Pfam" id="PF14520">
    <property type="entry name" value="HHH_5"/>
    <property type="match status" value="1"/>
</dbReference>
<keyword evidence="4 7" id="KW-0267">Excision nuclease</keyword>
<dbReference type="InterPro" id="IPR001162">
    <property type="entry name" value="UvrC_RNase_H_dom"/>
</dbReference>
<keyword evidence="2 7" id="KW-0227">DNA damage</keyword>
<name>A0AA90NQ07_9BACI</name>
<dbReference type="InterPro" id="IPR036876">
    <property type="entry name" value="UVR_dom_sf"/>
</dbReference>
<dbReference type="PROSITE" id="PS50164">
    <property type="entry name" value="GIY_YIG"/>
    <property type="match status" value="1"/>
</dbReference>
<dbReference type="PROSITE" id="PS50165">
    <property type="entry name" value="UVRC"/>
    <property type="match status" value="1"/>
</dbReference>
<comment type="similarity">
    <text evidence="7">Belongs to the UvrC family.</text>
</comment>
<dbReference type="Pfam" id="PF01541">
    <property type="entry name" value="GIY-YIG"/>
    <property type="match status" value="1"/>
</dbReference>
<dbReference type="FunFam" id="3.40.1440.10:FF:000001">
    <property type="entry name" value="UvrABC system protein C"/>
    <property type="match status" value="1"/>
</dbReference>
<dbReference type="InterPro" id="IPR010994">
    <property type="entry name" value="RuvA_2-like"/>
</dbReference>
<proteinExistence type="inferred from homology"/>
<evidence type="ECO:0000256" key="5">
    <source>
        <dbReference type="ARBA" id="ARBA00023204"/>
    </source>
</evidence>
<evidence type="ECO:0000259" key="10">
    <source>
        <dbReference type="PROSITE" id="PS50165"/>
    </source>
</evidence>
<evidence type="ECO:0000256" key="6">
    <source>
        <dbReference type="ARBA" id="ARBA00023236"/>
    </source>
</evidence>
<dbReference type="AlphaFoldDB" id="A0AA90NQ07"/>
<evidence type="ECO:0000256" key="4">
    <source>
        <dbReference type="ARBA" id="ARBA00022881"/>
    </source>
</evidence>
<dbReference type="FunFam" id="3.30.420.340:FF:000002">
    <property type="entry name" value="UvrABC system protein C"/>
    <property type="match status" value="1"/>
</dbReference>
<dbReference type="Gene3D" id="4.10.860.10">
    <property type="entry name" value="UVR domain"/>
    <property type="match status" value="1"/>
</dbReference>
<evidence type="ECO:0000256" key="3">
    <source>
        <dbReference type="ARBA" id="ARBA00022769"/>
    </source>
</evidence>
<sequence>MNQQIKNKLALLPDQPGCYLMKDRQGTIIYVGKAKVLKNRVRSYFTGSHDGKTFRLVNEIEDFEYIVTSSNIEALILELNLIKKHDPKYNVMLKDDKTYPFIKLTAERHPRLIITRKVKKDKGKYFGPYPNAFAANETKKLLDRIYPLRKCNTLPDRVCLYYHLGQCLAPCVYEVEEQEYKKMVDDINRFLNGGHTEIKKELTEKMLEASEELDFERAKEFRDKIAHIDITMEKQKMMTTDFVDRDVFGFAYDKGWMCVQVFFVRQGKLIERDVSLFPVYDEPEQELLTFLGQFYEITNHFKPKEILLPESVDAEMAEGLLGVKTIHPKRGAKKDMLKLANKNASIALQEKFSLIERDEERTINAVENLGNQLGIYTPHRIEAFDNSNIQGSDPVSALVVFIDGKPEKREYRKYKIKTVQGPDDYESMREVVRRRYSRVLKEGLPLPDLIIIDGGKGHVEVVRDILENELGLDIPLSGLVKDEKHRTSQLMIGNPLELVPLDSRSQEFYLLQRIQDEVHRFAITFHRQLRGKNAVHSQLDDIPGVGEKRRKQLLRHFGSLKKIKEATAEEIMEAGMPKGVAEGIVRKLQE</sequence>
<reference evidence="11" key="1">
    <citation type="submission" date="2023-07" db="EMBL/GenBank/DDBJ databases">
        <title>Murine gut Bacillus species.</title>
        <authorList>
            <person name="Gutman E."/>
            <person name="Hashuel R."/>
            <person name="Litvak Y."/>
        </authorList>
    </citation>
    <scope>NUCLEOTIDE SEQUENCE</scope>
    <source>
        <strain evidence="11">RU283</strain>
    </source>
</reference>
<feature type="domain" description="GIY-YIG" evidence="9">
    <location>
        <begin position="14"/>
        <end position="91"/>
    </location>
</feature>
<dbReference type="InterPro" id="IPR004791">
    <property type="entry name" value="UvrC"/>
</dbReference>
<dbReference type="InterPro" id="IPR047296">
    <property type="entry name" value="GIY-YIG_UvrC_Cho"/>
</dbReference>
<feature type="domain" description="UVR" evidence="8">
    <location>
        <begin position="196"/>
        <end position="231"/>
    </location>
</feature>
<dbReference type="GO" id="GO:0009381">
    <property type="term" value="F:excinuclease ABC activity"/>
    <property type="evidence" value="ECO:0007669"/>
    <property type="project" value="UniProtKB-UniRule"/>
</dbReference>
<comment type="subcellular location">
    <subcellularLocation>
        <location evidence="7">Cytoplasm</location>
    </subcellularLocation>
</comment>
<dbReference type="Gene3D" id="1.10.150.20">
    <property type="entry name" value="5' to 3' exonuclease, C-terminal subdomain"/>
    <property type="match status" value="1"/>
</dbReference>
<protein>
    <recommendedName>
        <fullName evidence="7">UvrABC system protein C</fullName>
        <shortName evidence="7">Protein UvrC</shortName>
    </recommendedName>
    <alternativeName>
        <fullName evidence="7">Excinuclease ABC subunit C</fullName>
    </alternativeName>
</protein>
<dbReference type="SUPFAM" id="SSF82771">
    <property type="entry name" value="GIY-YIG endonuclease"/>
    <property type="match status" value="1"/>
</dbReference>
<dbReference type="Pfam" id="PF08459">
    <property type="entry name" value="UvrC_RNaseH_dom"/>
    <property type="match status" value="1"/>
</dbReference>
<dbReference type="InterPro" id="IPR001943">
    <property type="entry name" value="UVR_dom"/>
</dbReference>
<dbReference type="GO" id="GO:0009432">
    <property type="term" value="P:SOS response"/>
    <property type="evidence" value="ECO:0007669"/>
    <property type="project" value="UniProtKB-UniRule"/>
</dbReference>
<dbReference type="Pfam" id="PF02151">
    <property type="entry name" value="UVR"/>
    <property type="match status" value="1"/>
</dbReference>
<dbReference type="RefSeq" id="WP_305158867.1">
    <property type="nucleotide sequence ID" value="NZ_JAUUTP010000002.1"/>
</dbReference>
<dbReference type="SUPFAM" id="SSF46600">
    <property type="entry name" value="C-terminal UvrC-binding domain of UvrB"/>
    <property type="match status" value="1"/>
</dbReference>
<dbReference type="SMART" id="SM00465">
    <property type="entry name" value="GIYc"/>
    <property type="match status" value="1"/>
</dbReference>
<evidence type="ECO:0000256" key="1">
    <source>
        <dbReference type="ARBA" id="ARBA00022490"/>
    </source>
</evidence>
<dbReference type="InterPro" id="IPR000305">
    <property type="entry name" value="GIY-YIG_endonuc"/>
</dbReference>
<gene>
    <name evidence="7 11" type="primary">uvrC</name>
    <name evidence="11" type="ORF">Q8G35_02680</name>
</gene>
<dbReference type="InterPro" id="IPR038476">
    <property type="entry name" value="UvrC_RNase_H_dom_sf"/>
</dbReference>
<dbReference type="PANTHER" id="PTHR30562:SF1">
    <property type="entry name" value="UVRABC SYSTEM PROTEIN C"/>
    <property type="match status" value="1"/>
</dbReference>
<dbReference type="HAMAP" id="MF_00203">
    <property type="entry name" value="UvrC"/>
    <property type="match status" value="1"/>
</dbReference>
<keyword evidence="3 7" id="KW-0228">DNA excision</keyword>
<evidence type="ECO:0000256" key="7">
    <source>
        <dbReference type="HAMAP-Rule" id="MF_00203"/>
    </source>
</evidence>
<comment type="function">
    <text evidence="7">The UvrABC repair system catalyzes the recognition and processing of DNA lesions. UvrC both incises the 5' and 3' sides of the lesion. The N-terminal half is responsible for the 3' incision and the C-terminal half is responsible for the 5' incision.</text>
</comment>
<feature type="domain" description="UvrC family homology region profile" evidence="10">
    <location>
        <begin position="247"/>
        <end position="466"/>
    </location>
</feature>
<dbReference type="GO" id="GO:0006289">
    <property type="term" value="P:nucleotide-excision repair"/>
    <property type="evidence" value="ECO:0007669"/>
    <property type="project" value="UniProtKB-UniRule"/>
</dbReference>
<dbReference type="Gene3D" id="3.30.420.340">
    <property type="entry name" value="UvrC, RNAse H endonuclease domain"/>
    <property type="match status" value="1"/>
</dbReference>
<dbReference type="CDD" id="cd10434">
    <property type="entry name" value="GIY-YIG_UvrC_Cho"/>
    <property type="match status" value="1"/>
</dbReference>
<dbReference type="EMBL" id="JAUUTP010000002">
    <property type="protein sequence ID" value="MDP1417309.1"/>
    <property type="molecule type" value="Genomic_DNA"/>
</dbReference>
<dbReference type="PROSITE" id="PS50151">
    <property type="entry name" value="UVR"/>
    <property type="match status" value="1"/>
</dbReference>
<comment type="caution">
    <text evidence="11">The sequence shown here is derived from an EMBL/GenBank/DDBJ whole genome shotgun (WGS) entry which is preliminary data.</text>
</comment>
<evidence type="ECO:0000313" key="11">
    <source>
        <dbReference type="EMBL" id="MDP1417309.1"/>
    </source>
</evidence>
<evidence type="ECO:0000259" key="8">
    <source>
        <dbReference type="PROSITE" id="PS50151"/>
    </source>
</evidence>
<organism evidence="11 12">
    <name type="scientific">Peribacillus simplex</name>
    <dbReference type="NCBI Taxonomy" id="1478"/>
    <lineage>
        <taxon>Bacteria</taxon>
        <taxon>Bacillati</taxon>
        <taxon>Bacillota</taxon>
        <taxon>Bacilli</taxon>
        <taxon>Bacillales</taxon>
        <taxon>Bacillaceae</taxon>
        <taxon>Peribacillus</taxon>
    </lineage>
</organism>
<evidence type="ECO:0000259" key="9">
    <source>
        <dbReference type="PROSITE" id="PS50164"/>
    </source>
</evidence>
<dbReference type="InterPro" id="IPR050066">
    <property type="entry name" value="UvrABC_protein_C"/>
</dbReference>
<dbReference type="GO" id="GO:0003677">
    <property type="term" value="F:DNA binding"/>
    <property type="evidence" value="ECO:0007669"/>
    <property type="project" value="UniProtKB-UniRule"/>
</dbReference>